<organism evidence="2 3">
    <name type="scientific">Linnemannia schmuckeri</name>
    <dbReference type="NCBI Taxonomy" id="64567"/>
    <lineage>
        <taxon>Eukaryota</taxon>
        <taxon>Fungi</taxon>
        <taxon>Fungi incertae sedis</taxon>
        <taxon>Mucoromycota</taxon>
        <taxon>Mortierellomycotina</taxon>
        <taxon>Mortierellomycetes</taxon>
        <taxon>Mortierellales</taxon>
        <taxon>Mortierellaceae</taxon>
        <taxon>Linnemannia</taxon>
    </lineage>
</organism>
<dbReference type="OrthoDB" id="2276076at2759"/>
<dbReference type="AlphaFoldDB" id="A0A9P5UZT3"/>
<evidence type="ECO:0000256" key="1">
    <source>
        <dbReference type="SAM" id="SignalP"/>
    </source>
</evidence>
<reference evidence="2" key="1">
    <citation type="journal article" date="2020" name="Fungal Divers.">
        <title>Resolving the Mortierellaceae phylogeny through synthesis of multi-gene phylogenetics and phylogenomics.</title>
        <authorList>
            <person name="Vandepol N."/>
            <person name="Liber J."/>
            <person name="Desiro A."/>
            <person name="Na H."/>
            <person name="Kennedy M."/>
            <person name="Barry K."/>
            <person name="Grigoriev I.V."/>
            <person name="Miller A.N."/>
            <person name="O'Donnell K."/>
            <person name="Stajich J.E."/>
            <person name="Bonito G."/>
        </authorList>
    </citation>
    <scope>NUCLEOTIDE SEQUENCE</scope>
    <source>
        <strain evidence="2">NRRL 6426</strain>
    </source>
</reference>
<name>A0A9P5UZT3_9FUNG</name>
<evidence type="ECO:0000313" key="2">
    <source>
        <dbReference type="EMBL" id="KAF9127357.1"/>
    </source>
</evidence>
<feature type="chain" id="PRO_5040374077" description="Heme-binding protein" evidence="1">
    <location>
        <begin position="19"/>
        <end position="156"/>
    </location>
</feature>
<dbReference type="Gene3D" id="3.30.450.150">
    <property type="entry name" value="Haem-degrading domain"/>
    <property type="match status" value="1"/>
</dbReference>
<sequence length="156" mass="15800">MNKLFLFFALLFISVVYASSDITLSNTVSTNGAINAAQAVLKAARKGGHTISVAVIDRSGRVRLLITDDNAGPQTEESAKQKAFTAVSFGRPTSNLTATAGAAGVTIRDIPGTLFLGGGVPIIYGNAPIGAIGVGGAPSGAIDEQYALAGLSAIHL</sequence>
<keyword evidence="1" id="KW-0732">Signal</keyword>
<dbReference type="Pfam" id="PF03928">
    <property type="entry name" value="HbpS-like"/>
    <property type="match status" value="1"/>
</dbReference>
<evidence type="ECO:0000313" key="3">
    <source>
        <dbReference type="Proteomes" id="UP000748756"/>
    </source>
</evidence>
<dbReference type="InterPro" id="IPR052517">
    <property type="entry name" value="GlcG_carb_metab_protein"/>
</dbReference>
<proteinExistence type="predicted"/>
<gene>
    <name evidence="2" type="ORF">BG015_004554</name>
</gene>
<feature type="signal peptide" evidence="1">
    <location>
        <begin position="1"/>
        <end position="18"/>
    </location>
</feature>
<dbReference type="SUPFAM" id="SSF143744">
    <property type="entry name" value="GlcG-like"/>
    <property type="match status" value="1"/>
</dbReference>
<dbReference type="InterPro" id="IPR005624">
    <property type="entry name" value="PduO/GlcC-like"/>
</dbReference>
<evidence type="ECO:0008006" key="4">
    <source>
        <dbReference type="Google" id="ProtNLM"/>
    </source>
</evidence>
<dbReference type="Proteomes" id="UP000748756">
    <property type="component" value="Unassembled WGS sequence"/>
</dbReference>
<accession>A0A9P5UZT3</accession>
<dbReference type="InterPro" id="IPR038084">
    <property type="entry name" value="PduO/GlcC-like_sf"/>
</dbReference>
<dbReference type="PANTHER" id="PTHR34309:SF1">
    <property type="entry name" value="PROTEIN GLCG"/>
    <property type="match status" value="1"/>
</dbReference>
<dbReference type="EMBL" id="JAAAUQ010002135">
    <property type="protein sequence ID" value="KAF9127357.1"/>
    <property type="molecule type" value="Genomic_DNA"/>
</dbReference>
<keyword evidence="3" id="KW-1185">Reference proteome</keyword>
<protein>
    <recommendedName>
        <fullName evidence="4">Heme-binding protein</fullName>
    </recommendedName>
</protein>
<comment type="caution">
    <text evidence="2">The sequence shown here is derived from an EMBL/GenBank/DDBJ whole genome shotgun (WGS) entry which is preliminary data.</text>
</comment>
<dbReference type="PANTHER" id="PTHR34309">
    <property type="entry name" value="SLR1406 PROTEIN"/>
    <property type="match status" value="1"/>
</dbReference>